<organism evidence="5 6">
    <name type="scientific">Planomicrobium okeanokoites</name>
    <name type="common">Planococcus okeanokoites</name>
    <name type="synonym">Flavobacterium okeanokoites</name>
    <dbReference type="NCBI Taxonomy" id="244"/>
    <lineage>
        <taxon>Bacteria</taxon>
        <taxon>Bacillati</taxon>
        <taxon>Bacillota</taxon>
        <taxon>Bacilli</taxon>
        <taxon>Bacillales</taxon>
        <taxon>Caryophanaceae</taxon>
        <taxon>Planomicrobium</taxon>
    </lineage>
</organism>
<dbReference type="Pfam" id="PF00293">
    <property type="entry name" value="NUDIX"/>
    <property type="match status" value="1"/>
</dbReference>
<dbReference type="InterPro" id="IPR000086">
    <property type="entry name" value="NUDIX_hydrolase_dom"/>
</dbReference>
<dbReference type="PRINTS" id="PR00502">
    <property type="entry name" value="NUDIXFAMILY"/>
</dbReference>
<comment type="cofactor">
    <cofactor evidence="1">
        <name>Mg(2+)</name>
        <dbReference type="ChEBI" id="CHEBI:18420"/>
    </cofactor>
</comment>
<evidence type="ECO:0000313" key="6">
    <source>
        <dbReference type="Proteomes" id="UP001595625"/>
    </source>
</evidence>
<dbReference type="Proteomes" id="UP001595625">
    <property type="component" value="Unassembled WGS sequence"/>
</dbReference>
<feature type="domain" description="Nudix hydrolase" evidence="4">
    <location>
        <begin position="28"/>
        <end position="157"/>
    </location>
</feature>
<dbReference type="EMBL" id="JBHRUJ010000004">
    <property type="protein sequence ID" value="MFC3210008.1"/>
    <property type="molecule type" value="Genomic_DNA"/>
</dbReference>
<keyword evidence="6" id="KW-1185">Reference proteome</keyword>
<reference evidence="6" key="1">
    <citation type="journal article" date="2019" name="Int. J. Syst. Evol. Microbiol.">
        <title>The Global Catalogue of Microorganisms (GCM) 10K type strain sequencing project: providing services to taxonomists for standard genome sequencing and annotation.</title>
        <authorList>
            <consortium name="The Broad Institute Genomics Platform"/>
            <consortium name="The Broad Institute Genome Sequencing Center for Infectious Disease"/>
            <person name="Wu L."/>
            <person name="Ma J."/>
        </authorList>
    </citation>
    <scope>NUCLEOTIDE SEQUENCE [LARGE SCALE GENOMIC DNA]</scope>
    <source>
        <strain evidence="6">CCM 320</strain>
    </source>
</reference>
<dbReference type="PANTHER" id="PTHR43046">
    <property type="entry name" value="GDP-MANNOSE MANNOSYL HYDROLASE"/>
    <property type="match status" value="1"/>
</dbReference>
<evidence type="ECO:0000256" key="3">
    <source>
        <dbReference type="RuleBase" id="RU003476"/>
    </source>
</evidence>
<dbReference type="RefSeq" id="WP_165850164.1">
    <property type="nucleotide sequence ID" value="NZ_JBHRUJ010000004.1"/>
</dbReference>
<accession>A0ABV7KKQ1</accession>
<evidence type="ECO:0000259" key="4">
    <source>
        <dbReference type="PROSITE" id="PS51462"/>
    </source>
</evidence>
<dbReference type="CDD" id="cd04693">
    <property type="entry name" value="NUDIX_Hydrolase"/>
    <property type="match status" value="1"/>
</dbReference>
<comment type="similarity">
    <text evidence="3">Belongs to the Nudix hydrolase family.</text>
</comment>
<proteinExistence type="inferred from homology"/>
<dbReference type="Gene3D" id="3.90.79.10">
    <property type="entry name" value="Nucleoside Triphosphate Pyrophosphohydrolase"/>
    <property type="match status" value="1"/>
</dbReference>
<keyword evidence="2 3" id="KW-0378">Hydrolase</keyword>
<comment type="caution">
    <text evidence="5">The sequence shown here is derived from an EMBL/GenBank/DDBJ whole genome shotgun (WGS) entry which is preliminary data.</text>
</comment>
<dbReference type="InterPro" id="IPR015797">
    <property type="entry name" value="NUDIX_hydrolase-like_dom_sf"/>
</dbReference>
<dbReference type="PANTHER" id="PTHR43046:SF14">
    <property type="entry name" value="MUTT_NUDIX FAMILY PROTEIN"/>
    <property type="match status" value="1"/>
</dbReference>
<evidence type="ECO:0000256" key="2">
    <source>
        <dbReference type="ARBA" id="ARBA00022801"/>
    </source>
</evidence>
<evidence type="ECO:0000313" key="5">
    <source>
        <dbReference type="EMBL" id="MFC3210008.1"/>
    </source>
</evidence>
<name>A0ABV7KKQ1_PLAOK</name>
<gene>
    <name evidence="5" type="ORF">ACFOEJ_02845</name>
</gene>
<dbReference type="InterPro" id="IPR020084">
    <property type="entry name" value="NUDIX_hydrolase_CS"/>
</dbReference>
<protein>
    <submittedName>
        <fullName evidence="5">NUDIX domain-containing protein</fullName>
    </submittedName>
</protein>
<dbReference type="InterPro" id="IPR020476">
    <property type="entry name" value="Nudix_hydrolase"/>
</dbReference>
<evidence type="ECO:0000256" key="1">
    <source>
        <dbReference type="ARBA" id="ARBA00001946"/>
    </source>
</evidence>
<dbReference type="SUPFAM" id="SSF55811">
    <property type="entry name" value="Nudix"/>
    <property type="match status" value="1"/>
</dbReference>
<sequence length="170" mass="19169">MELWDLVDGDRNKLGKVHRRGIDLNPGEYHIVVEIITVNVDGRILLTQRDAVKTYPLLWEITGGSITAGETSIEGAARELEEETGLVAAPEQLTKIGELKYGHYFRDSYIWKTADNLNPAAMKLQAGEVCGAQLVTFDELELLHEKGQTVPSVLERCQLYFEELQKLMIR</sequence>
<dbReference type="PROSITE" id="PS00893">
    <property type="entry name" value="NUDIX_BOX"/>
    <property type="match status" value="1"/>
</dbReference>
<dbReference type="PROSITE" id="PS51462">
    <property type="entry name" value="NUDIX"/>
    <property type="match status" value="1"/>
</dbReference>